<comment type="caution">
    <text evidence="1">The sequence shown here is derived from an EMBL/GenBank/DDBJ whole genome shotgun (WGS) entry which is preliminary data.</text>
</comment>
<keyword evidence="2" id="KW-1185">Reference proteome</keyword>
<dbReference type="AlphaFoldDB" id="A0A934MV45"/>
<dbReference type="EMBL" id="JAELUP010000038">
    <property type="protein sequence ID" value="MBJ6361722.1"/>
    <property type="molecule type" value="Genomic_DNA"/>
</dbReference>
<gene>
    <name evidence="1" type="ORF">JFN88_10495</name>
</gene>
<sequence length="286" mass="31179">MPLLGEAQYLSTDELLPGLLENWSKEIPGLECFPFYEIRGNALTAVATDALPDAGTIGYGSPLLDQTTIPNVPITYPFIDLATSFRISVKALDTCSGTNNLVLIQIKLAIQRLLYKFFNLLEIGNPAINPNEFAGLKKLVDPFNVVNLGGTPLTLEAVDRAKGYIRTSEMKNKIITNTTGYILYREAVHNAGISFSNFEDWPICLNDQQPTCSACGVDTTNMWFVSLGLNGLCGIIPPKENGSMFRIRQVYDPDNGTIIVFVTWPVSISLATKAALSAVVNIAITP</sequence>
<protein>
    <submittedName>
        <fullName evidence="1">Uncharacterized protein</fullName>
    </submittedName>
</protein>
<reference evidence="1" key="1">
    <citation type="submission" date="2020-12" db="EMBL/GenBank/DDBJ databases">
        <authorList>
            <person name="Huq M.A."/>
        </authorList>
    </citation>
    <scope>NUCLEOTIDE SEQUENCE</scope>
    <source>
        <strain evidence="1">MAHUQ-46</strain>
    </source>
</reference>
<evidence type="ECO:0000313" key="1">
    <source>
        <dbReference type="EMBL" id="MBJ6361722.1"/>
    </source>
</evidence>
<accession>A0A934MV45</accession>
<name>A0A934MV45_9BACL</name>
<dbReference type="Proteomes" id="UP000640274">
    <property type="component" value="Unassembled WGS sequence"/>
</dbReference>
<dbReference type="RefSeq" id="WP_199019274.1">
    <property type="nucleotide sequence ID" value="NZ_JAELUP010000038.1"/>
</dbReference>
<organism evidence="1 2">
    <name type="scientific">Paenibacillus roseus</name>
    <dbReference type="NCBI Taxonomy" id="2798579"/>
    <lineage>
        <taxon>Bacteria</taxon>
        <taxon>Bacillati</taxon>
        <taxon>Bacillota</taxon>
        <taxon>Bacilli</taxon>
        <taxon>Bacillales</taxon>
        <taxon>Paenibacillaceae</taxon>
        <taxon>Paenibacillus</taxon>
    </lineage>
</organism>
<evidence type="ECO:0000313" key="2">
    <source>
        <dbReference type="Proteomes" id="UP000640274"/>
    </source>
</evidence>
<proteinExistence type="predicted"/>